<accession>A0A0L6UNM9</accession>
<comment type="caution">
    <text evidence="2">The sequence shown here is derived from an EMBL/GenBank/DDBJ whole genome shotgun (WGS) entry which is preliminary data.</text>
</comment>
<dbReference type="InterPro" id="IPR010314">
    <property type="entry name" value="E3_Ub_ligase_DUF913"/>
</dbReference>
<feature type="domain" description="DUF913" evidence="1">
    <location>
        <begin position="1"/>
        <end position="53"/>
    </location>
</feature>
<sequence length="79" mass="8710">MSTFIHSKPTLLVILQETSLPEALYNEIDNGVEPAFDFIAVIPSALGALCLNELKVLRKDVDNLEGQEGTKEQKVVQVK</sequence>
<evidence type="ECO:0000313" key="2">
    <source>
        <dbReference type="EMBL" id="KNZ50144.1"/>
    </source>
</evidence>
<keyword evidence="3" id="KW-1185">Reference proteome</keyword>
<name>A0A0L6UNM9_9BASI</name>
<reference evidence="2 3" key="1">
    <citation type="submission" date="2015-08" db="EMBL/GenBank/DDBJ databases">
        <title>Next Generation Sequencing and Analysis of the Genome of Puccinia sorghi L Schw, the Causal Agent of Maize Common Rust.</title>
        <authorList>
            <person name="Rochi L."/>
            <person name="Burguener G."/>
            <person name="Darino M."/>
            <person name="Turjanski A."/>
            <person name="Kreff E."/>
            <person name="Dieguez M.J."/>
            <person name="Sacco F."/>
        </authorList>
    </citation>
    <scope>NUCLEOTIDE SEQUENCE [LARGE SCALE GENOMIC DNA]</scope>
    <source>
        <strain evidence="2 3">RO10H11247</strain>
    </source>
</reference>
<gene>
    <name evidence="2" type="ORF">VP01_457g13</name>
</gene>
<evidence type="ECO:0000259" key="1">
    <source>
        <dbReference type="Pfam" id="PF06025"/>
    </source>
</evidence>
<organism evidence="2 3">
    <name type="scientific">Puccinia sorghi</name>
    <dbReference type="NCBI Taxonomy" id="27349"/>
    <lineage>
        <taxon>Eukaryota</taxon>
        <taxon>Fungi</taxon>
        <taxon>Dikarya</taxon>
        <taxon>Basidiomycota</taxon>
        <taxon>Pucciniomycotina</taxon>
        <taxon>Pucciniomycetes</taxon>
        <taxon>Pucciniales</taxon>
        <taxon>Pucciniaceae</taxon>
        <taxon>Puccinia</taxon>
    </lineage>
</organism>
<dbReference type="AlphaFoldDB" id="A0A0L6UNM9"/>
<evidence type="ECO:0000313" key="3">
    <source>
        <dbReference type="Proteomes" id="UP000037035"/>
    </source>
</evidence>
<protein>
    <recommendedName>
        <fullName evidence="1">DUF913 domain-containing protein</fullName>
    </recommendedName>
</protein>
<dbReference type="Proteomes" id="UP000037035">
    <property type="component" value="Unassembled WGS sequence"/>
</dbReference>
<dbReference type="OrthoDB" id="8068875at2759"/>
<proteinExistence type="predicted"/>
<dbReference type="STRING" id="27349.A0A0L6UNM9"/>
<dbReference type="EMBL" id="LAVV01009701">
    <property type="protein sequence ID" value="KNZ50144.1"/>
    <property type="molecule type" value="Genomic_DNA"/>
</dbReference>
<dbReference type="Pfam" id="PF06025">
    <property type="entry name" value="DUF913"/>
    <property type="match status" value="1"/>
</dbReference>
<dbReference type="VEuPathDB" id="FungiDB:VP01_457g13"/>